<dbReference type="KEGG" id="acp:A2cp1_1308"/>
<dbReference type="AlphaFoldDB" id="B8JGI1"/>
<dbReference type="EMBL" id="CP001359">
    <property type="protein sequence ID" value="ACL64652.1"/>
    <property type="molecule type" value="Genomic_DNA"/>
</dbReference>
<protein>
    <recommendedName>
        <fullName evidence="3">DUF3168 domain-containing protein</fullName>
    </recommendedName>
</protein>
<evidence type="ECO:0000313" key="2">
    <source>
        <dbReference type="Proteomes" id="UP000007089"/>
    </source>
</evidence>
<keyword evidence="2" id="KW-1185">Reference proteome</keyword>
<evidence type="ECO:0000313" key="1">
    <source>
        <dbReference type="EMBL" id="ACL64652.1"/>
    </source>
</evidence>
<evidence type="ECO:0008006" key="3">
    <source>
        <dbReference type="Google" id="ProtNLM"/>
    </source>
</evidence>
<proteinExistence type="predicted"/>
<dbReference type="HOGENOM" id="CLU_1802488_0_0_7"/>
<accession>B8JGI1</accession>
<dbReference type="RefSeq" id="WP_012632626.1">
    <property type="nucleotide sequence ID" value="NC_011891.1"/>
</dbReference>
<gene>
    <name evidence="1" type="ordered locus">A2cp1_1308</name>
</gene>
<reference evidence="1" key="1">
    <citation type="submission" date="2009-01" db="EMBL/GenBank/DDBJ databases">
        <title>Complete sequence of Anaeromyxobacter dehalogenans 2CP-1.</title>
        <authorList>
            <consortium name="US DOE Joint Genome Institute"/>
            <person name="Lucas S."/>
            <person name="Copeland A."/>
            <person name="Lapidus A."/>
            <person name="Glavina del Rio T."/>
            <person name="Dalin E."/>
            <person name="Tice H."/>
            <person name="Bruce D."/>
            <person name="Goodwin L."/>
            <person name="Pitluck S."/>
            <person name="Saunders E."/>
            <person name="Brettin T."/>
            <person name="Detter J.C."/>
            <person name="Han C."/>
            <person name="Larimer F."/>
            <person name="Land M."/>
            <person name="Hauser L."/>
            <person name="Kyrpides N."/>
            <person name="Ovchinnikova G."/>
            <person name="Beliaev A.S."/>
            <person name="Richardson P."/>
        </authorList>
    </citation>
    <scope>NUCLEOTIDE SEQUENCE</scope>
    <source>
        <strain evidence="1">2CP-1</strain>
    </source>
</reference>
<dbReference type="Proteomes" id="UP000007089">
    <property type="component" value="Chromosome"/>
</dbReference>
<name>B8JGI1_ANAD2</name>
<sequence length="140" mass="14435">MTNSHEQIFAAVFARLSGALTGAVTSGRRVRSWEEVGPEAQPAFFLEQLGATLENAPPGPSRQTVRASALFYVHSDTADGPMPLLNSLVAIATGSLVEARGIPTTLGGLVASARPTDITYGGGNLGAQGIAAITIEMRTA</sequence>
<organism evidence="1 2">
    <name type="scientific">Anaeromyxobacter dehalogenans (strain ATCC BAA-258 / DSM 21875 / 2CP-1)</name>
    <dbReference type="NCBI Taxonomy" id="455488"/>
    <lineage>
        <taxon>Bacteria</taxon>
        <taxon>Pseudomonadati</taxon>
        <taxon>Myxococcota</taxon>
        <taxon>Myxococcia</taxon>
        <taxon>Myxococcales</taxon>
        <taxon>Cystobacterineae</taxon>
        <taxon>Anaeromyxobacteraceae</taxon>
        <taxon>Anaeromyxobacter</taxon>
    </lineage>
</organism>